<sequence length="180" mass="19802">MNALNQNHYRTNLLLLGLNLSGPKSKRSSKRKNQENTCSISGVIRLFGKETPNLGTSLKIGNLAVGSSAIGKTILLTDVHTKINEYGPKPKDCQNYFLITGLDLRTTSANSSFSSLSVNITMEGVAYKYTTPPPISNNKLQQTTSYLIDLKKKKIQFLETKVVNTKTNSVLTMDGTVTWT</sequence>
<gene>
    <name evidence="1" type="ORF">D9O36_15215</name>
</gene>
<accession>A0A7X2ZVK2</accession>
<name>A0A7X2ZVK2_9FLAO</name>
<dbReference type="RefSeq" id="WP_155600558.1">
    <property type="nucleotide sequence ID" value="NZ_RCNR01000034.1"/>
</dbReference>
<evidence type="ECO:0000313" key="2">
    <source>
        <dbReference type="Proteomes" id="UP000540519"/>
    </source>
</evidence>
<dbReference type="Proteomes" id="UP000540519">
    <property type="component" value="Unassembled WGS sequence"/>
</dbReference>
<comment type="caution">
    <text evidence="1">The sequence shown here is derived from an EMBL/GenBank/DDBJ whole genome shotgun (WGS) entry which is preliminary data.</text>
</comment>
<reference evidence="1 2" key="1">
    <citation type="journal article" date="2019" name="Mar. Drugs">
        <title>Comparative Genomics and CAZyme Genome Repertoires of Marine Zobellia amurskyensis KMM 3526(T) and Zobellia laminariae KMM 3676(T).</title>
        <authorList>
            <person name="Chernysheva N."/>
            <person name="Bystritskaya E."/>
            <person name="Stenkova A."/>
            <person name="Golovkin I."/>
            <person name="Nedashkovskaya O."/>
            <person name="Isaeva M."/>
        </authorList>
    </citation>
    <scope>NUCLEOTIDE SEQUENCE [LARGE SCALE GENOMIC DNA]</scope>
    <source>
        <strain evidence="1 2">KMM 3526</strain>
    </source>
</reference>
<evidence type="ECO:0000313" key="1">
    <source>
        <dbReference type="EMBL" id="MUH37200.1"/>
    </source>
</evidence>
<dbReference type="EMBL" id="RCNR01000034">
    <property type="protein sequence ID" value="MUH37200.1"/>
    <property type="molecule type" value="Genomic_DNA"/>
</dbReference>
<proteinExistence type="predicted"/>
<dbReference type="AlphaFoldDB" id="A0A7X2ZVK2"/>
<protein>
    <submittedName>
        <fullName evidence="1">Uncharacterized protein</fullName>
    </submittedName>
</protein>
<organism evidence="1 2">
    <name type="scientific">Zobellia amurskyensis</name>
    <dbReference type="NCBI Taxonomy" id="248905"/>
    <lineage>
        <taxon>Bacteria</taxon>
        <taxon>Pseudomonadati</taxon>
        <taxon>Bacteroidota</taxon>
        <taxon>Flavobacteriia</taxon>
        <taxon>Flavobacteriales</taxon>
        <taxon>Flavobacteriaceae</taxon>
        <taxon>Zobellia</taxon>
    </lineage>
</organism>
<keyword evidence="2" id="KW-1185">Reference proteome</keyword>